<evidence type="ECO:0000259" key="2">
    <source>
        <dbReference type="Pfam" id="PF13439"/>
    </source>
</evidence>
<dbReference type="GO" id="GO:0016757">
    <property type="term" value="F:glycosyltransferase activity"/>
    <property type="evidence" value="ECO:0007669"/>
    <property type="project" value="InterPro"/>
</dbReference>
<dbReference type="InterPro" id="IPR028098">
    <property type="entry name" value="Glyco_trans_4-like_N"/>
</dbReference>
<name>A0A932GPP0_UNCTE</name>
<protein>
    <submittedName>
        <fullName evidence="3">Glycosyltransferase family 4 protein</fullName>
    </submittedName>
</protein>
<proteinExistence type="predicted"/>
<dbReference type="SUPFAM" id="SSF53756">
    <property type="entry name" value="UDP-Glycosyltransferase/glycogen phosphorylase"/>
    <property type="match status" value="1"/>
</dbReference>
<organism evidence="3 4">
    <name type="scientific">Tectimicrobiota bacterium</name>
    <dbReference type="NCBI Taxonomy" id="2528274"/>
    <lineage>
        <taxon>Bacteria</taxon>
        <taxon>Pseudomonadati</taxon>
        <taxon>Nitrospinota/Tectimicrobiota group</taxon>
        <taxon>Candidatus Tectimicrobiota</taxon>
    </lineage>
</organism>
<evidence type="ECO:0000313" key="4">
    <source>
        <dbReference type="Proteomes" id="UP000741360"/>
    </source>
</evidence>
<comment type="caution">
    <text evidence="3">The sequence shown here is derived from an EMBL/GenBank/DDBJ whole genome shotgun (WGS) entry which is preliminary data.</text>
</comment>
<dbReference type="CDD" id="cd03801">
    <property type="entry name" value="GT4_PimA-like"/>
    <property type="match status" value="1"/>
</dbReference>
<reference evidence="3" key="1">
    <citation type="submission" date="2020-07" db="EMBL/GenBank/DDBJ databases">
        <title>Huge and variable diversity of episymbiotic CPR bacteria and DPANN archaea in groundwater ecosystems.</title>
        <authorList>
            <person name="He C.Y."/>
            <person name="Keren R."/>
            <person name="Whittaker M."/>
            <person name="Farag I.F."/>
            <person name="Doudna J."/>
            <person name="Cate J.H.D."/>
            <person name="Banfield J.F."/>
        </authorList>
    </citation>
    <scope>NUCLEOTIDE SEQUENCE</scope>
    <source>
        <strain evidence="3">NC_groundwater_717_Ag_S-0.2um_59_8</strain>
    </source>
</reference>
<dbReference type="PANTHER" id="PTHR12526">
    <property type="entry name" value="GLYCOSYLTRANSFERASE"/>
    <property type="match status" value="1"/>
</dbReference>
<feature type="domain" description="Glycosyltransferase subfamily 4-like N-terminal" evidence="2">
    <location>
        <begin position="16"/>
        <end position="189"/>
    </location>
</feature>
<dbReference type="Proteomes" id="UP000741360">
    <property type="component" value="Unassembled WGS sequence"/>
</dbReference>
<dbReference type="Pfam" id="PF00534">
    <property type="entry name" value="Glycos_transf_1"/>
    <property type="match status" value="1"/>
</dbReference>
<evidence type="ECO:0000259" key="1">
    <source>
        <dbReference type="Pfam" id="PF00534"/>
    </source>
</evidence>
<evidence type="ECO:0000313" key="3">
    <source>
        <dbReference type="EMBL" id="MBI3014612.1"/>
    </source>
</evidence>
<dbReference type="Gene3D" id="3.40.50.2000">
    <property type="entry name" value="Glycogen Phosphorylase B"/>
    <property type="match status" value="2"/>
</dbReference>
<dbReference type="InterPro" id="IPR001296">
    <property type="entry name" value="Glyco_trans_1"/>
</dbReference>
<sequence>MRIALLAWESLHSIPVGGVGVHVTELAAALERKGHEVHVFTRMGPGQPHLERIHGVWYHRCPFGFNPNFVDEIQNMCRSFVHHLFAAEDYMGAHFDVVHAHDWLTSNAMVWIKQGRGRRVILTIHSTEYGRCGNNFWGGQSARIRDHERHGTYCADRVITVSKALKGEVMWMYNLPDWKVEVAYNGVNVHNFDGWIPDPGAIRKSYGIGPIDPMVLFSGRMTSQKGPDLLLEAVPMILRYYPRAKFVFAGEGDMRGACEHRARQMGVAHACRFLGHRGGMELHNLYKICDVVCVPSRNEPFGITILEAWSAGKPVVASKNGGPDEIVWHEVTGLKIYATPESVAWGLGTLFTNFEWARWMGRNGRVAAEAAFSWDFVADRVLGAYAT</sequence>
<feature type="domain" description="Glycosyl transferase family 1" evidence="1">
    <location>
        <begin position="202"/>
        <end position="365"/>
    </location>
</feature>
<accession>A0A932GPP0</accession>
<dbReference type="AlphaFoldDB" id="A0A932GPP0"/>
<dbReference type="Pfam" id="PF13439">
    <property type="entry name" value="Glyco_transf_4"/>
    <property type="match status" value="1"/>
</dbReference>
<gene>
    <name evidence="3" type="ORF">HYY65_06050</name>
</gene>
<dbReference type="EMBL" id="JACPSX010000106">
    <property type="protein sequence ID" value="MBI3014612.1"/>
    <property type="molecule type" value="Genomic_DNA"/>
</dbReference>
<dbReference type="PANTHER" id="PTHR12526:SF625">
    <property type="entry name" value="PHOSPHATIDYLINOSITOL GLYCAN-CLASS A"/>
    <property type="match status" value="1"/>
</dbReference>